<organism evidence="1 2">
    <name type="scientific">Priestia aryabhattai</name>
    <name type="common">Bacillus aryabhattai</name>
    <dbReference type="NCBI Taxonomy" id="412384"/>
    <lineage>
        <taxon>Bacteria</taxon>
        <taxon>Bacillati</taxon>
        <taxon>Bacillota</taxon>
        <taxon>Bacilli</taxon>
        <taxon>Bacillales</taxon>
        <taxon>Bacillaceae</taxon>
        <taxon>Priestia</taxon>
    </lineage>
</organism>
<dbReference type="GO" id="GO:0003700">
    <property type="term" value="F:DNA-binding transcription factor activity"/>
    <property type="evidence" value="ECO:0007669"/>
    <property type="project" value="InterPro"/>
</dbReference>
<keyword evidence="1" id="KW-0804">Transcription</keyword>
<keyword evidence="1" id="KW-0240">DNA-directed RNA polymerase</keyword>
<keyword evidence="2" id="KW-1185">Reference proteome</keyword>
<evidence type="ECO:0000313" key="1">
    <source>
        <dbReference type="EMBL" id="MBA9043240.1"/>
    </source>
</evidence>
<sequence length="83" mass="9734">MTQSLLDKVMTAQSNEETMEELIIQFSPKIYKLLSQTSNLNQEDLLQELRVDLYQCIKSFSENDISGFYELQESIENPLKNKR</sequence>
<proteinExistence type="predicted"/>
<dbReference type="InterPro" id="IPR013325">
    <property type="entry name" value="RNA_pol_sigma_r2"/>
</dbReference>
<dbReference type="RefSeq" id="WP_182528353.1">
    <property type="nucleotide sequence ID" value="NZ_CP174612.1"/>
</dbReference>
<dbReference type="EMBL" id="JACJHT010000036">
    <property type="protein sequence ID" value="MBA9043240.1"/>
    <property type="molecule type" value="Genomic_DNA"/>
</dbReference>
<dbReference type="GO" id="GO:0006352">
    <property type="term" value="P:DNA-templated transcription initiation"/>
    <property type="evidence" value="ECO:0007669"/>
    <property type="project" value="InterPro"/>
</dbReference>
<name>A0A7W3NHU8_PRIAR</name>
<reference evidence="1" key="1">
    <citation type="submission" date="2020-08" db="EMBL/GenBank/DDBJ databases">
        <title>Functional genomics of gut bacteria from endangered species of beetles.</title>
        <authorList>
            <person name="Carlos-Shanley C."/>
        </authorList>
    </citation>
    <scope>NUCLEOTIDE SEQUENCE [LARGE SCALE GENOMIC DNA]</scope>
    <source>
        <strain evidence="1">S00060</strain>
    </source>
</reference>
<gene>
    <name evidence="1" type="ORF">HNP21_006436</name>
</gene>
<dbReference type="SUPFAM" id="SSF88946">
    <property type="entry name" value="Sigma2 domain of RNA polymerase sigma factors"/>
    <property type="match status" value="1"/>
</dbReference>
<dbReference type="Proteomes" id="UP000543174">
    <property type="component" value="Unassembled WGS sequence"/>
</dbReference>
<accession>A0A7W3NHU8</accession>
<comment type="caution">
    <text evidence="1">The sequence shown here is derived from an EMBL/GenBank/DDBJ whole genome shotgun (WGS) entry which is preliminary data.</text>
</comment>
<protein>
    <submittedName>
        <fullName evidence="1">DNA-directed RNA polymerase specialized sigma24 family protein</fullName>
    </submittedName>
</protein>
<evidence type="ECO:0000313" key="2">
    <source>
        <dbReference type="Proteomes" id="UP000543174"/>
    </source>
</evidence>
<dbReference type="GO" id="GO:0000428">
    <property type="term" value="C:DNA-directed RNA polymerase complex"/>
    <property type="evidence" value="ECO:0007669"/>
    <property type="project" value="UniProtKB-KW"/>
</dbReference>
<dbReference type="AlphaFoldDB" id="A0A7W3NHU8"/>